<evidence type="ECO:0000256" key="4">
    <source>
        <dbReference type="ARBA" id="ARBA00022553"/>
    </source>
</evidence>
<comment type="subcellular location">
    <subcellularLocation>
        <location evidence="1">Cytoplasm</location>
        <location evidence="1">Cytoskeleton</location>
    </subcellularLocation>
</comment>
<evidence type="ECO:0008006" key="13">
    <source>
        <dbReference type="Google" id="ProtNLM"/>
    </source>
</evidence>
<feature type="compositionally biased region" description="Low complexity" evidence="8">
    <location>
        <begin position="413"/>
        <end position="429"/>
    </location>
</feature>
<evidence type="ECO:0000256" key="8">
    <source>
        <dbReference type="SAM" id="MobiDB-lite"/>
    </source>
</evidence>
<protein>
    <recommendedName>
        <fullName evidence="13">F-BAR domain-containing protein</fullName>
    </recommendedName>
</protein>
<evidence type="ECO:0000256" key="3">
    <source>
        <dbReference type="ARBA" id="ARBA00022490"/>
    </source>
</evidence>
<dbReference type="GO" id="GO:0120104">
    <property type="term" value="C:mitotic actomyosin contractile ring, proximal layer"/>
    <property type="evidence" value="ECO:0007669"/>
    <property type="project" value="TreeGrafter"/>
</dbReference>
<proteinExistence type="predicted"/>
<dbReference type="GO" id="GO:0009898">
    <property type="term" value="C:cytoplasmic side of plasma membrane"/>
    <property type="evidence" value="ECO:0007669"/>
    <property type="project" value="TreeGrafter"/>
</dbReference>
<reference evidence="11 12" key="1">
    <citation type="submission" date="2016-07" db="EMBL/GenBank/DDBJ databases">
        <title>Pervasive Adenine N6-methylation of Active Genes in Fungi.</title>
        <authorList>
            <consortium name="DOE Joint Genome Institute"/>
            <person name="Mondo S.J."/>
            <person name="Dannebaum R.O."/>
            <person name="Kuo R.C."/>
            <person name="Labutti K."/>
            <person name="Haridas S."/>
            <person name="Kuo A."/>
            <person name="Salamov A."/>
            <person name="Ahrendt S.R."/>
            <person name="Lipzen A."/>
            <person name="Sullivan W."/>
            <person name="Andreopoulos W.B."/>
            <person name="Clum A."/>
            <person name="Lindquist E."/>
            <person name="Daum C."/>
            <person name="Ramamoorthy G.K."/>
            <person name="Gryganskyi A."/>
            <person name="Culley D."/>
            <person name="Magnuson J.K."/>
            <person name="James T.Y."/>
            <person name="O'Malley M.A."/>
            <person name="Stajich J.E."/>
            <person name="Spatafora J.W."/>
            <person name="Visel A."/>
            <person name="Grigoriev I.V."/>
        </authorList>
    </citation>
    <scope>NUCLEOTIDE SEQUENCE [LARGE SCALE GENOMIC DNA]</scope>
    <source>
        <strain evidence="11 12">NRRL 1336</strain>
    </source>
</reference>
<feature type="compositionally biased region" description="Polar residues" evidence="8">
    <location>
        <begin position="312"/>
        <end position="354"/>
    </location>
</feature>
<dbReference type="STRING" id="90262.A0A1X2IH87"/>
<dbReference type="CDD" id="cd00174">
    <property type="entry name" value="SH3"/>
    <property type="match status" value="1"/>
</dbReference>
<keyword evidence="7" id="KW-0175">Coiled coil</keyword>
<evidence type="ECO:0000259" key="10">
    <source>
        <dbReference type="PROSITE" id="PS51741"/>
    </source>
</evidence>
<feature type="compositionally biased region" description="Polar residues" evidence="8">
    <location>
        <begin position="600"/>
        <end position="611"/>
    </location>
</feature>
<dbReference type="Pfam" id="PF00611">
    <property type="entry name" value="FCH"/>
    <property type="match status" value="1"/>
</dbReference>
<dbReference type="GO" id="GO:0005543">
    <property type="term" value="F:phospholipid binding"/>
    <property type="evidence" value="ECO:0007669"/>
    <property type="project" value="TreeGrafter"/>
</dbReference>
<dbReference type="InterPro" id="IPR001060">
    <property type="entry name" value="FCH_dom"/>
</dbReference>
<evidence type="ECO:0000256" key="6">
    <source>
        <dbReference type="PROSITE-ProRule" id="PRU00192"/>
    </source>
</evidence>
<name>A0A1X2IH87_9FUNG</name>
<keyword evidence="12" id="KW-1185">Reference proteome</keyword>
<dbReference type="Gene3D" id="1.20.1270.60">
    <property type="entry name" value="Arfaptin homology (AH) domain/BAR domain"/>
    <property type="match status" value="1"/>
</dbReference>
<keyword evidence="2 6" id="KW-0728">SH3 domain</keyword>
<dbReference type="OrthoDB" id="27823at2759"/>
<evidence type="ECO:0000256" key="7">
    <source>
        <dbReference type="PROSITE-ProRule" id="PRU01077"/>
    </source>
</evidence>
<keyword evidence="5" id="KW-0206">Cytoskeleton</keyword>
<gene>
    <name evidence="11" type="ORF">BCR42DRAFT_415250</name>
</gene>
<dbReference type="SUPFAM" id="SSF50044">
    <property type="entry name" value="SH3-domain"/>
    <property type="match status" value="1"/>
</dbReference>
<evidence type="ECO:0000259" key="9">
    <source>
        <dbReference type="PROSITE" id="PS50002"/>
    </source>
</evidence>
<dbReference type="Proteomes" id="UP000193560">
    <property type="component" value="Unassembled WGS sequence"/>
</dbReference>
<dbReference type="InterPro" id="IPR027267">
    <property type="entry name" value="AH/BAR_dom_sf"/>
</dbReference>
<feature type="region of interest" description="Disordered" evidence="8">
    <location>
        <begin position="477"/>
        <end position="504"/>
    </location>
</feature>
<feature type="compositionally biased region" description="Polar residues" evidence="8">
    <location>
        <begin position="536"/>
        <end position="557"/>
    </location>
</feature>
<evidence type="ECO:0000313" key="11">
    <source>
        <dbReference type="EMBL" id="ORZ16531.1"/>
    </source>
</evidence>
<dbReference type="GO" id="GO:0030036">
    <property type="term" value="P:actin cytoskeleton organization"/>
    <property type="evidence" value="ECO:0007669"/>
    <property type="project" value="UniProtKB-ARBA"/>
</dbReference>
<dbReference type="InterPro" id="IPR036028">
    <property type="entry name" value="SH3-like_dom_sf"/>
</dbReference>
<keyword evidence="4" id="KW-0597">Phosphoprotein</keyword>
<dbReference type="InterPro" id="IPR001452">
    <property type="entry name" value="SH3_domain"/>
</dbReference>
<evidence type="ECO:0000256" key="2">
    <source>
        <dbReference type="ARBA" id="ARBA00022443"/>
    </source>
</evidence>
<dbReference type="PROSITE" id="PS51741">
    <property type="entry name" value="F_BAR"/>
    <property type="match status" value="1"/>
</dbReference>
<sequence>MMTEVISSTPKTFANNFWGKDDAGYTVLTAKMANSKKTFDDLRSFYTVRSSLHEEFGKKLLKHLKNDLGRDETGTLGILLASAYRELEMTAQANLELAQKIKVNLELRLDNFILDQKDKRKLVQTNVDKAHRNKQLHTAHVAKAKEKYESECVKQISYEGQLTTAGLREADRLRQKLDKCSHDIAIFEQEYKSACAKLADATAVWDTEWKYACDKYQEMEEKRVEFMHHSFSVYVNILSTTTNQDQESSERFWQALEQCDPKKDVDVFIDEKGTGPMIPDPPVYVHYMDDPAKTLPTYHTAQFPYTDKKTSSSDSGMGTSANSNHVQQENGTSPINNTTKPLSRNAHDTTNNPAYSADADSLSNINHTNEIIGINHRSPAPQQRIAKQLPAISKKEVTRKKTSMDTSNIHQRTPTSSSSSLSGVRTTTSGYTIDSENGRDSNSNDDHSDDDVAIDPRAKVVFAIGNNIFEVDNKQKAAGHFRQQDQHKKTPQWNKRTSEVKTNEKENEAFDLSIKELLEELGVFGSNSGGAKRGNDQSNASDSSVGNVENSSGMVSTSEHQQSQQKYSSQQQQQQQHEQKQSMYMQLQQNYASDGDQHGRSTSPQQPTYAFTGSAMPPYQEGVQWARALYDHQAADGYLNFTRGNWLAVVRIENDSWCLAYLWDDVTGSLSTTPGYVASNFIQFVQ</sequence>
<evidence type="ECO:0000313" key="12">
    <source>
        <dbReference type="Proteomes" id="UP000193560"/>
    </source>
</evidence>
<feature type="compositionally biased region" description="Basic and acidic residues" evidence="8">
    <location>
        <begin position="436"/>
        <end position="446"/>
    </location>
</feature>
<feature type="region of interest" description="Disordered" evidence="8">
    <location>
        <begin position="526"/>
        <end position="614"/>
    </location>
</feature>
<evidence type="ECO:0000256" key="1">
    <source>
        <dbReference type="ARBA" id="ARBA00004245"/>
    </source>
</evidence>
<keyword evidence="3" id="KW-0963">Cytoplasm</keyword>
<dbReference type="SUPFAM" id="SSF103657">
    <property type="entry name" value="BAR/IMD domain-like"/>
    <property type="match status" value="1"/>
</dbReference>
<organism evidence="11 12">
    <name type="scientific">Absidia repens</name>
    <dbReference type="NCBI Taxonomy" id="90262"/>
    <lineage>
        <taxon>Eukaryota</taxon>
        <taxon>Fungi</taxon>
        <taxon>Fungi incertae sedis</taxon>
        <taxon>Mucoromycota</taxon>
        <taxon>Mucoromycotina</taxon>
        <taxon>Mucoromycetes</taxon>
        <taxon>Mucorales</taxon>
        <taxon>Cunninghamellaceae</taxon>
        <taxon>Absidia</taxon>
    </lineage>
</organism>
<feature type="region of interest" description="Disordered" evidence="8">
    <location>
        <begin position="304"/>
        <end position="362"/>
    </location>
</feature>
<dbReference type="InterPro" id="IPR031160">
    <property type="entry name" value="F_BAR_dom"/>
</dbReference>
<feature type="compositionally biased region" description="Low complexity" evidence="8">
    <location>
        <begin position="558"/>
        <end position="586"/>
    </location>
</feature>
<feature type="domain" description="SH3" evidence="9">
    <location>
        <begin position="621"/>
        <end position="686"/>
    </location>
</feature>
<evidence type="ECO:0000256" key="5">
    <source>
        <dbReference type="ARBA" id="ARBA00023212"/>
    </source>
</evidence>
<dbReference type="AlphaFoldDB" id="A0A1X2IH87"/>
<dbReference type="Gene3D" id="2.30.30.40">
    <property type="entry name" value="SH3 Domains"/>
    <property type="match status" value="1"/>
</dbReference>
<dbReference type="SMART" id="SM00055">
    <property type="entry name" value="FCH"/>
    <property type="match status" value="1"/>
</dbReference>
<comment type="caution">
    <text evidence="11">The sequence shown here is derived from an EMBL/GenBank/DDBJ whole genome shotgun (WGS) entry which is preliminary data.</text>
</comment>
<dbReference type="PANTHER" id="PTHR23065">
    <property type="entry name" value="PROLINE-SERINE-THREONINE PHOSPHATASE INTERACTING PROTEIN 1"/>
    <property type="match status" value="1"/>
</dbReference>
<dbReference type="PANTHER" id="PTHR23065:SF7">
    <property type="entry name" value="NOSTRIN, ISOFORM H"/>
    <property type="match status" value="1"/>
</dbReference>
<feature type="domain" description="F-BAR" evidence="10">
    <location>
        <begin position="10"/>
        <end position="264"/>
    </location>
</feature>
<feature type="region of interest" description="Disordered" evidence="8">
    <location>
        <begin position="388"/>
        <end position="451"/>
    </location>
</feature>
<accession>A0A1X2IH87</accession>
<dbReference type="PROSITE" id="PS50002">
    <property type="entry name" value="SH3"/>
    <property type="match status" value="1"/>
</dbReference>
<dbReference type="EMBL" id="MCGE01000011">
    <property type="protein sequence ID" value="ORZ16531.1"/>
    <property type="molecule type" value="Genomic_DNA"/>
</dbReference>